<dbReference type="Proteomes" id="UP000036270">
    <property type="component" value="Unassembled WGS sequence"/>
</dbReference>
<proteinExistence type="predicted"/>
<sequence length="61" mass="7217">MIYSIEYSYKDQATTKSFHFVEAENEQLAVFRAVGYIAQQLYFRFGNEVNFKIEKIELVKA</sequence>
<dbReference type="AlphaFoldDB" id="A0A0J5P436"/>
<organism evidence="1 2">
    <name type="scientific">Muribacter muris</name>
    <dbReference type="NCBI Taxonomy" id="67855"/>
    <lineage>
        <taxon>Bacteria</taxon>
        <taxon>Pseudomonadati</taxon>
        <taxon>Pseudomonadota</taxon>
        <taxon>Gammaproteobacteria</taxon>
        <taxon>Pasteurellales</taxon>
        <taxon>Pasteurellaceae</taxon>
        <taxon>Muribacter</taxon>
    </lineage>
</organism>
<keyword evidence="2" id="KW-1185">Reference proteome</keyword>
<name>A0A0J5P436_9PAST</name>
<comment type="caution">
    <text evidence="1">The sequence shown here is derived from an EMBL/GenBank/DDBJ whole genome shotgun (WGS) entry which is preliminary data.</text>
</comment>
<protein>
    <submittedName>
        <fullName evidence="1">Uncharacterized protein</fullName>
    </submittedName>
</protein>
<evidence type="ECO:0000313" key="2">
    <source>
        <dbReference type="Proteomes" id="UP000036270"/>
    </source>
</evidence>
<reference evidence="1 2" key="1">
    <citation type="submission" date="2014-12" db="EMBL/GenBank/DDBJ databases">
        <title>Reclassification of Actinobacillus muris as Muribacter muris.</title>
        <authorList>
            <person name="Christensen H."/>
            <person name="Nicklas W."/>
            <person name="Bisgaard M."/>
        </authorList>
    </citation>
    <scope>NUCLEOTIDE SEQUENCE [LARGE SCALE GENOMIC DNA]</scope>
    <source>
        <strain evidence="1 2">Ackerman80-443D</strain>
    </source>
</reference>
<dbReference type="PATRIC" id="fig|67855.3.peg.135"/>
<gene>
    <name evidence="1" type="ORF">RO21_11810</name>
</gene>
<evidence type="ECO:0000313" key="1">
    <source>
        <dbReference type="EMBL" id="KMK50440.1"/>
    </source>
</evidence>
<dbReference type="RefSeq" id="WP_047977980.1">
    <property type="nucleotide sequence ID" value="NZ_JWIZ01000110.1"/>
</dbReference>
<accession>A0A0J5P436</accession>
<dbReference type="EMBL" id="JWIZ01000110">
    <property type="protein sequence ID" value="KMK50440.1"/>
    <property type="molecule type" value="Genomic_DNA"/>
</dbReference>